<protein>
    <recommendedName>
        <fullName evidence="1">DUF6593 domain-containing protein</fullName>
    </recommendedName>
</protein>
<dbReference type="EMBL" id="SGPK01000340">
    <property type="protein sequence ID" value="THH04472.1"/>
    <property type="molecule type" value="Genomic_DNA"/>
</dbReference>
<gene>
    <name evidence="2" type="ORF">EW145_g5497</name>
</gene>
<dbReference type="Proteomes" id="UP000308199">
    <property type="component" value="Unassembled WGS sequence"/>
</dbReference>
<name>A0A4S4KZT8_9AGAM</name>
<reference evidence="2 3" key="1">
    <citation type="submission" date="2019-02" db="EMBL/GenBank/DDBJ databases">
        <title>Genome sequencing of the rare red list fungi Phellinidium pouzarii.</title>
        <authorList>
            <person name="Buettner E."/>
            <person name="Kellner H."/>
        </authorList>
    </citation>
    <scope>NUCLEOTIDE SEQUENCE [LARGE SCALE GENOMIC DNA]</scope>
    <source>
        <strain evidence="2 3">DSM 108285</strain>
    </source>
</reference>
<dbReference type="InterPro" id="IPR046528">
    <property type="entry name" value="DUF6593"/>
</dbReference>
<sequence>MSQRLSLTTTSLQNVVISNASDVIYYEIVTPKWAPAVTRVSKMDPKSRELEIVAELQNEVSEKTVARPTAVRLRGQQFRPAGEFWTKDGVTGTDARFRGKDGKYYQWRERKGRLELMREQEPDGKPVAIYHRHRRYFLVLRMSQKPYLEVQPSVMETLDSLIGDPIIESLTACISDEFTPVSFLLMEQKRRSGTKEGA</sequence>
<dbReference type="Pfam" id="PF20236">
    <property type="entry name" value="DUF6593"/>
    <property type="match status" value="1"/>
</dbReference>
<evidence type="ECO:0000313" key="3">
    <source>
        <dbReference type="Proteomes" id="UP000308199"/>
    </source>
</evidence>
<accession>A0A4S4KZT8</accession>
<organism evidence="2 3">
    <name type="scientific">Phellinidium pouzarii</name>
    <dbReference type="NCBI Taxonomy" id="167371"/>
    <lineage>
        <taxon>Eukaryota</taxon>
        <taxon>Fungi</taxon>
        <taxon>Dikarya</taxon>
        <taxon>Basidiomycota</taxon>
        <taxon>Agaricomycotina</taxon>
        <taxon>Agaricomycetes</taxon>
        <taxon>Hymenochaetales</taxon>
        <taxon>Hymenochaetaceae</taxon>
        <taxon>Phellinidium</taxon>
    </lineage>
</organism>
<feature type="domain" description="DUF6593" evidence="1">
    <location>
        <begin position="11"/>
        <end position="162"/>
    </location>
</feature>
<evidence type="ECO:0000259" key="1">
    <source>
        <dbReference type="Pfam" id="PF20236"/>
    </source>
</evidence>
<dbReference type="OrthoDB" id="3185381at2759"/>
<comment type="caution">
    <text evidence="2">The sequence shown here is derived from an EMBL/GenBank/DDBJ whole genome shotgun (WGS) entry which is preliminary data.</text>
</comment>
<dbReference type="AlphaFoldDB" id="A0A4S4KZT8"/>
<proteinExistence type="predicted"/>
<evidence type="ECO:0000313" key="2">
    <source>
        <dbReference type="EMBL" id="THH04472.1"/>
    </source>
</evidence>
<keyword evidence="3" id="KW-1185">Reference proteome</keyword>